<feature type="transmembrane region" description="Helical" evidence="2">
    <location>
        <begin position="282"/>
        <end position="304"/>
    </location>
</feature>
<feature type="transmembrane region" description="Helical" evidence="2">
    <location>
        <begin position="92"/>
        <end position="112"/>
    </location>
</feature>
<dbReference type="GO" id="GO:0016301">
    <property type="term" value="F:kinase activity"/>
    <property type="evidence" value="ECO:0007669"/>
    <property type="project" value="UniProtKB-KW"/>
</dbReference>
<evidence type="ECO:0000313" key="5">
    <source>
        <dbReference type="Proteomes" id="UP001230951"/>
    </source>
</evidence>
<dbReference type="Proteomes" id="UP001230951">
    <property type="component" value="Unassembled WGS sequence"/>
</dbReference>
<accession>A0AAW8DCR3</accession>
<keyword evidence="3" id="KW-0808">Transferase</keyword>
<dbReference type="EMBL" id="JAUSTF010000002">
    <property type="protein sequence ID" value="MDQ0179705.1"/>
    <property type="molecule type" value="Genomic_DNA"/>
</dbReference>
<keyword evidence="3" id="KW-0418">Kinase</keyword>
<evidence type="ECO:0000256" key="1">
    <source>
        <dbReference type="SAM" id="MobiDB-lite"/>
    </source>
</evidence>
<evidence type="ECO:0000313" key="6">
    <source>
        <dbReference type="Proteomes" id="UP001242995"/>
    </source>
</evidence>
<evidence type="ECO:0000313" key="4">
    <source>
        <dbReference type="EMBL" id="MDQ0179705.1"/>
    </source>
</evidence>
<organism evidence="3 6">
    <name type="scientific">Arthrobacter bambusae</name>
    <dbReference type="NCBI Taxonomy" id="1338426"/>
    <lineage>
        <taxon>Bacteria</taxon>
        <taxon>Bacillati</taxon>
        <taxon>Actinomycetota</taxon>
        <taxon>Actinomycetes</taxon>
        <taxon>Micrococcales</taxon>
        <taxon>Micrococcaceae</taxon>
        <taxon>Arthrobacter</taxon>
    </lineage>
</organism>
<dbReference type="InterPro" id="IPR036890">
    <property type="entry name" value="HATPase_C_sf"/>
</dbReference>
<evidence type="ECO:0000256" key="2">
    <source>
        <dbReference type="SAM" id="Phobius"/>
    </source>
</evidence>
<gene>
    <name evidence="3" type="ORF">J2S90_000582</name>
    <name evidence="4" type="ORF">J2S93_001121</name>
</gene>
<feature type="region of interest" description="Disordered" evidence="1">
    <location>
        <begin position="227"/>
        <end position="250"/>
    </location>
</feature>
<proteinExistence type="predicted"/>
<feature type="transmembrane region" description="Helical" evidence="2">
    <location>
        <begin position="350"/>
        <end position="371"/>
    </location>
</feature>
<keyword evidence="5" id="KW-1185">Reference proteome</keyword>
<keyword evidence="2" id="KW-0472">Membrane</keyword>
<evidence type="ECO:0000313" key="3">
    <source>
        <dbReference type="EMBL" id="MDP9903642.1"/>
    </source>
</evidence>
<feature type="transmembrane region" description="Helical" evidence="2">
    <location>
        <begin position="324"/>
        <end position="344"/>
    </location>
</feature>
<protein>
    <submittedName>
        <fullName evidence="3">Signal transduction histidine kinase/uncharacterized membrane protein YvlD (DUF360 family)</fullName>
    </submittedName>
</protein>
<keyword evidence="2" id="KW-1133">Transmembrane helix</keyword>
<feature type="transmembrane region" description="Helical" evidence="2">
    <location>
        <begin position="21"/>
        <end position="39"/>
    </location>
</feature>
<feature type="compositionally biased region" description="Pro residues" evidence="1">
    <location>
        <begin position="234"/>
        <end position="245"/>
    </location>
</feature>
<dbReference type="Proteomes" id="UP001242995">
    <property type="component" value="Unassembled WGS sequence"/>
</dbReference>
<dbReference type="AlphaFoldDB" id="A0AAW8DCR3"/>
<keyword evidence="2" id="KW-0812">Transmembrane</keyword>
<reference evidence="3 5" key="1">
    <citation type="submission" date="2023-07" db="EMBL/GenBank/DDBJ databases">
        <title>Sorghum-associated microbial communities from plants grown in Nebraska, USA.</title>
        <authorList>
            <person name="Schachtman D."/>
        </authorList>
    </citation>
    <scope>NUCLEOTIDE SEQUENCE</scope>
    <source>
        <strain evidence="3">DS1006</strain>
        <strain evidence="4 5">DS1016</strain>
    </source>
</reference>
<dbReference type="EMBL" id="JAUSRG010000001">
    <property type="protein sequence ID" value="MDP9903642.1"/>
    <property type="molecule type" value="Genomic_DNA"/>
</dbReference>
<dbReference type="RefSeq" id="WP_306959096.1">
    <property type="nucleotide sequence ID" value="NZ_JAUSRG010000001.1"/>
</dbReference>
<feature type="transmembrane region" description="Helical" evidence="2">
    <location>
        <begin position="59"/>
        <end position="80"/>
    </location>
</feature>
<dbReference type="Gene3D" id="3.30.565.10">
    <property type="entry name" value="Histidine kinase-like ATPase, C-terminal domain"/>
    <property type="match status" value="1"/>
</dbReference>
<feature type="transmembrane region" description="Helical" evidence="2">
    <location>
        <begin position="124"/>
        <end position="145"/>
    </location>
</feature>
<feature type="transmembrane region" description="Helical" evidence="2">
    <location>
        <begin position="257"/>
        <end position="276"/>
    </location>
</feature>
<sequence>MSRRSPVLWARGIGSNNALSFWSWLLTLPLALTVMNMFAGSVTLAGTGSVPLAEESSGTAVVFLVHVVLGLLGILLRPLITARPSLKGRITTAFGTFAFLGACRPLLVAWSAGTLNIADLSEDLWARVLINIGAALVFLSAIAMLTDSIRGHAVLERRLRAAQAAIEAQLGFDEHRLRSIRSDYVAELSKRLDTVLSARMSATLDRSEASRLLRTISDEVVRPMSHQLFHDHTPLPPETPPPRPPSRAERTEGLPHLIRAAPIALPVLLFESLIAVRLLTEYGLRFLLVQGVVGGTILLVGNAATARTVRRIASPVRRISAMTLCYAGTAALGASVTCLLQEVFGYAQLFYWSALWAYPLTTLTVALLRAAERQRRRHEVRLARSLNEQLKLADRAHQRLLHTRRRVARILHTKLQGNLISSALALSGSRGNDADEDLAPQDVRDILASAVAAAQSEILDESPGQSVRGASSIRDLLSTWGRVLRLACDIDPDVWALCDEDPARAEAVIEVLSEGFTNAIRHGERLHVRVTMSAHEPHLGRAVAGTGAIHISISSPGRLRGPIRPSLGMTTLQALSKEVTLSGDGENVVLRVVLA</sequence>
<name>A0AAW8DCR3_9MICC</name>
<comment type="caution">
    <text evidence="3">The sequence shown here is derived from an EMBL/GenBank/DDBJ whole genome shotgun (WGS) entry which is preliminary data.</text>
</comment>